<feature type="transmembrane region" description="Helical" evidence="1">
    <location>
        <begin position="12"/>
        <end position="29"/>
    </location>
</feature>
<dbReference type="EMBL" id="CP003600">
    <property type="protein sequence ID" value="AFY94297.1"/>
    <property type="molecule type" value="Genomic_DNA"/>
</dbReference>
<dbReference type="SUPFAM" id="SSF82171">
    <property type="entry name" value="DPP6 N-terminal domain-like"/>
    <property type="match status" value="1"/>
</dbReference>
<keyword evidence="1" id="KW-0472">Membrane</keyword>
<gene>
    <name evidence="2" type="ORF">Cha6605_3293</name>
</gene>
<organism evidence="2 3">
    <name type="scientific">Chamaesiphon minutus (strain ATCC 27169 / PCC 6605)</name>
    <dbReference type="NCBI Taxonomy" id="1173020"/>
    <lineage>
        <taxon>Bacteria</taxon>
        <taxon>Bacillati</taxon>
        <taxon>Cyanobacteriota</taxon>
        <taxon>Cyanophyceae</taxon>
        <taxon>Gomontiellales</taxon>
        <taxon>Chamaesiphonaceae</taxon>
        <taxon>Chamaesiphon</taxon>
    </lineage>
</organism>
<dbReference type="HOGENOM" id="CLU_545948_0_0_3"/>
<dbReference type="Gene3D" id="2.60.40.3710">
    <property type="match status" value="1"/>
</dbReference>
<name>K9UGS7_CHAP6</name>
<dbReference type="RefSeq" id="WP_015160435.1">
    <property type="nucleotide sequence ID" value="NC_019697.1"/>
</dbReference>
<dbReference type="eggNOG" id="COG0823">
    <property type="taxonomic scope" value="Bacteria"/>
</dbReference>
<dbReference type="Proteomes" id="UP000010366">
    <property type="component" value="Chromosome"/>
</dbReference>
<dbReference type="Gene3D" id="2.120.10.30">
    <property type="entry name" value="TolB, C-terminal domain"/>
    <property type="match status" value="1"/>
</dbReference>
<reference evidence="2 3" key="1">
    <citation type="submission" date="2012-05" db="EMBL/GenBank/DDBJ databases">
        <title>Finished chromosome of genome of Chamaesiphon sp. PCC 6605.</title>
        <authorList>
            <consortium name="US DOE Joint Genome Institute"/>
            <person name="Gugger M."/>
            <person name="Coursin T."/>
            <person name="Rippka R."/>
            <person name="Tandeau De Marsac N."/>
            <person name="Huntemann M."/>
            <person name="Wei C.-L."/>
            <person name="Han J."/>
            <person name="Detter J.C."/>
            <person name="Han C."/>
            <person name="Tapia R."/>
            <person name="Chen A."/>
            <person name="Kyrpides N."/>
            <person name="Mavromatis K."/>
            <person name="Markowitz V."/>
            <person name="Szeto E."/>
            <person name="Ivanova N."/>
            <person name="Pagani I."/>
            <person name="Pati A."/>
            <person name="Goodwin L."/>
            <person name="Nordberg H.P."/>
            <person name="Cantor M.N."/>
            <person name="Hua S.X."/>
            <person name="Woyke T."/>
            <person name="Kerfeld C.A."/>
        </authorList>
    </citation>
    <scope>NUCLEOTIDE SEQUENCE [LARGE SCALE GENOMIC DNA]</scope>
    <source>
        <strain evidence="3">ATCC 27169 / PCC 6605</strain>
    </source>
</reference>
<protein>
    <recommendedName>
        <fullName evidence="4">SbsA Ig-like domain-containing protein</fullName>
    </recommendedName>
</protein>
<accession>K9UGS7</accession>
<dbReference type="STRING" id="1173020.Cha6605_3293"/>
<keyword evidence="1" id="KW-1133">Transmembrane helix</keyword>
<dbReference type="KEGG" id="cmp:Cha6605_3293"/>
<dbReference type="OrthoDB" id="475437at2"/>
<dbReference type="AlphaFoldDB" id="K9UGS7"/>
<keyword evidence="1" id="KW-0812">Transmembrane</keyword>
<keyword evidence="3" id="KW-1185">Reference proteome</keyword>
<evidence type="ECO:0000313" key="3">
    <source>
        <dbReference type="Proteomes" id="UP000010366"/>
    </source>
</evidence>
<dbReference type="InterPro" id="IPR011042">
    <property type="entry name" value="6-blade_b-propeller_TolB-like"/>
</dbReference>
<evidence type="ECO:0000313" key="2">
    <source>
        <dbReference type="EMBL" id="AFY94297.1"/>
    </source>
</evidence>
<evidence type="ECO:0008006" key="4">
    <source>
        <dbReference type="Google" id="ProtNLM"/>
    </source>
</evidence>
<sequence length="486" mass="53737">MTNTPLQPLDRIAMAVMTGLAIVTLLLLVSGDRTLPQVRDFNWQNRSIGAEDTAFTLTFNRPMDRAVVAQQLKVAPPLPGKISWAGSKMAYTLLSPAPYGNTYQVDLRGVREKIGKQRGKEIVPFVGQFRTPDRMFAYISSGEADRGRIVIYNFKTQSPIAITPPNLVVTDFKADRYSQKIVFTATDRQTLENRQPAIASQQVYSISTGIAPRNTENDEQFIPPGKLEVVLDNRDYQNVKFDLSPDGKTVVVQRVSRKNSTDFALWVVALDKSVPPAKLKQSGDFVITPDSTEVAAAVGQGVSIFSIVPNANSKLDFLPKFGNVLSFANDGTAAAMVEYNSNYTKSLFVVKNDGIEQQIFNTNGSIWDAKFSPDKDIIYCLATELKTKGETSYEEPFLAAIDTKTRKILQMTLLPIQQGLQMSLSPDGLAVMFDQVDLGESTNQIVQGSSNGILWLLPIPPNIREIKTPITATRLPLSGWHPRWLS</sequence>
<evidence type="ECO:0000256" key="1">
    <source>
        <dbReference type="SAM" id="Phobius"/>
    </source>
</evidence>
<dbReference type="PATRIC" id="fig|1173020.3.peg.3783"/>
<proteinExistence type="predicted"/>